<organism evidence="1 2">
    <name type="scientific">Bifidobacterium simiarum</name>
    <dbReference type="NCBI Taxonomy" id="2045441"/>
    <lineage>
        <taxon>Bacteria</taxon>
        <taxon>Bacillati</taxon>
        <taxon>Actinomycetota</taxon>
        <taxon>Actinomycetes</taxon>
        <taxon>Bifidobacteriales</taxon>
        <taxon>Bifidobacteriaceae</taxon>
        <taxon>Bifidobacterium</taxon>
    </lineage>
</organism>
<protein>
    <submittedName>
        <fullName evidence="1">Uncharacterized protein</fullName>
    </submittedName>
</protein>
<gene>
    <name evidence="1" type="ORF">CSQ87_04630</name>
</gene>
<sequence>MDETGDIEFSADALTQIMSHMASTNASRRREERIARERQRSVERLIDNGAPTTPLTFVKTLTLPYAGASPMGISASYNGDLVVLWRDPNTIHSAICAVESLHTSRYMPYSAFPADVDYVVPMPNHQWLGVCARSSWDDEGRLLDAAWRIDDDGKVLAHGNMGDALLRPVVGKDGTIWATYFDEMPWREDSDDDEYSDEGRYTAGYTGMTVFDDQFHVAGRHHTSTAITEVYWSHTDGNDFWYLSYPDWNIDHWTPRGWKQPIPADQLDSSPFIAYRDRLARFSGPGEDRDTLYYAPADPSEPLQAWDKVVVTFPDGSPLRRGRVITWGNMLYYLYGHDWYLLTVFND</sequence>
<evidence type="ECO:0000313" key="1">
    <source>
        <dbReference type="EMBL" id="PJM75307.1"/>
    </source>
</evidence>
<dbReference type="AlphaFoldDB" id="A0A2M9HES6"/>
<name>A0A2M9HES6_9BIFI</name>
<dbReference type="EMBL" id="PEBK01000004">
    <property type="protein sequence ID" value="PJM75307.1"/>
    <property type="molecule type" value="Genomic_DNA"/>
</dbReference>
<accession>A0A2M9HES6</accession>
<dbReference type="Proteomes" id="UP000231451">
    <property type="component" value="Unassembled WGS sequence"/>
</dbReference>
<proteinExistence type="predicted"/>
<reference evidence="1 2" key="1">
    <citation type="submission" date="2017-10" db="EMBL/GenBank/DDBJ databases">
        <title>Draft genome sequences of strains TRE 1, TRE 9, TRE H and TRI 7, isolated from tamarins, belonging to four potential novel Bifidobacterium species.</title>
        <authorList>
            <person name="Mattarelli P."/>
            <person name="Modesto M."/>
            <person name="Puglisi E."/>
            <person name="Morelli L."/>
            <person name="Spezio C."/>
            <person name="Bonetti A."/>
            <person name="Sandri C."/>
        </authorList>
    </citation>
    <scope>NUCLEOTIDE SEQUENCE [LARGE SCALE GENOMIC DNA]</scope>
    <source>
        <strain evidence="2">TRI7</strain>
    </source>
</reference>
<keyword evidence="2" id="KW-1185">Reference proteome</keyword>
<dbReference type="RefSeq" id="WP_100512725.1">
    <property type="nucleotide sequence ID" value="NZ_PEBK01000004.1"/>
</dbReference>
<comment type="caution">
    <text evidence="1">The sequence shown here is derived from an EMBL/GenBank/DDBJ whole genome shotgun (WGS) entry which is preliminary data.</text>
</comment>
<evidence type="ECO:0000313" key="2">
    <source>
        <dbReference type="Proteomes" id="UP000231451"/>
    </source>
</evidence>